<comment type="caution">
    <text evidence="3">The sequence shown here is derived from an EMBL/GenBank/DDBJ whole genome shotgun (WGS) entry which is preliminary data.</text>
</comment>
<organism evidence="3 6">
    <name type="scientific">Myxococcus fulvus</name>
    <dbReference type="NCBI Taxonomy" id="33"/>
    <lineage>
        <taxon>Bacteria</taxon>
        <taxon>Pseudomonadati</taxon>
        <taxon>Myxococcota</taxon>
        <taxon>Myxococcia</taxon>
        <taxon>Myxococcales</taxon>
        <taxon>Cystobacterineae</taxon>
        <taxon>Myxococcaceae</taxon>
        <taxon>Myxococcus</taxon>
    </lineage>
</organism>
<proteinExistence type="predicted"/>
<dbReference type="OrthoDB" id="5523216at2"/>
<keyword evidence="1" id="KW-0560">Oxidoreductase</keyword>
<dbReference type="SUPFAM" id="SSF51430">
    <property type="entry name" value="NAD(P)-linked oxidoreductase"/>
    <property type="match status" value="1"/>
</dbReference>
<dbReference type="STRING" id="1334629.MFUL124B02_38280"/>
<evidence type="ECO:0000313" key="4">
    <source>
        <dbReference type="EMBL" id="SEU01719.1"/>
    </source>
</evidence>
<dbReference type="CDD" id="cd19080">
    <property type="entry name" value="AKR_AKR9A_9B"/>
    <property type="match status" value="1"/>
</dbReference>
<dbReference type="EMBL" id="FOIB01000004">
    <property type="protein sequence ID" value="SEU01719.1"/>
    <property type="molecule type" value="Genomic_DNA"/>
</dbReference>
<dbReference type="Proteomes" id="UP000183760">
    <property type="component" value="Unassembled WGS sequence"/>
</dbReference>
<evidence type="ECO:0000259" key="2">
    <source>
        <dbReference type="Pfam" id="PF00248"/>
    </source>
</evidence>
<dbReference type="InterPro" id="IPR023210">
    <property type="entry name" value="NADP_OxRdtase_dom"/>
</dbReference>
<reference evidence="4 5" key="1">
    <citation type="submission" date="2016-10" db="EMBL/GenBank/DDBJ databases">
        <authorList>
            <person name="Varghese N."/>
            <person name="Submissions S."/>
        </authorList>
    </citation>
    <scope>NUCLEOTIDE SEQUENCE [LARGE SCALE GENOMIC DNA]</scope>
    <source>
        <strain evidence="4 5">DSM 16525</strain>
    </source>
</reference>
<dbReference type="Pfam" id="PF00248">
    <property type="entry name" value="Aldo_ket_red"/>
    <property type="match status" value="1"/>
</dbReference>
<dbReference type="Gene3D" id="3.20.20.100">
    <property type="entry name" value="NADP-dependent oxidoreductase domain"/>
    <property type="match status" value="1"/>
</dbReference>
<reference evidence="3 6" key="2">
    <citation type="submission" date="2019-07" db="EMBL/GenBank/DDBJ databases">
        <title>Whole genome shotgun sequence of Myxococcus fulvus NBRC 100333.</title>
        <authorList>
            <person name="Hosoyama A."/>
            <person name="Uohara A."/>
            <person name="Ohji S."/>
            <person name="Ichikawa N."/>
        </authorList>
    </citation>
    <scope>NUCLEOTIDE SEQUENCE [LARGE SCALE GENOMIC DNA]</scope>
    <source>
        <strain evidence="3 6">NBRC 100333</strain>
    </source>
</reference>
<dbReference type="AlphaFoldDB" id="A0A511SYL8"/>
<evidence type="ECO:0000313" key="5">
    <source>
        <dbReference type="Proteomes" id="UP000183760"/>
    </source>
</evidence>
<dbReference type="PANTHER" id="PTHR43364:SF4">
    <property type="entry name" value="NAD(P)-LINKED OXIDOREDUCTASE SUPERFAMILY PROTEIN"/>
    <property type="match status" value="1"/>
</dbReference>
<dbReference type="EMBL" id="BJXR01000020">
    <property type="protein sequence ID" value="GEN07001.1"/>
    <property type="molecule type" value="Genomic_DNA"/>
</dbReference>
<dbReference type="InterPro" id="IPR036812">
    <property type="entry name" value="NAD(P)_OxRdtase_dom_sf"/>
</dbReference>
<dbReference type="FunFam" id="3.20.20.100:FF:000004">
    <property type="entry name" value="Oxidoreductase, aldo/keto reductase"/>
    <property type="match status" value="1"/>
</dbReference>
<dbReference type="GO" id="GO:0005829">
    <property type="term" value="C:cytosol"/>
    <property type="evidence" value="ECO:0007669"/>
    <property type="project" value="TreeGrafter"/>
</dbReference>
<dbReference type="InterPro" id="IPR050523">
    <property type="entry name" value="AKR_Detox_Biosynth"/>
</dbReference>
<dbReference type="Proteomes" id="UP000321514">
    <property type="component" value="Unassembled WGS sequence"/>
</dbReference>
<evidence type="ECO:0000313" key="3">
    <source>
        <dbReference type="EMBL" id="GEN07001.1"/>
    </source>
</evidence>
<name>A0A511SYL8_MYXFU</name>
<feature type="domain" description="NADP-dependent oxidoreductase" evidence="2">
    <location>
        <begin position="25"/>
        <end position="331"/>
    </location>
</feature>
<gene>
    <name evidence="3" type="ORF">MFU01_20380</name>
    <name evidence="4" type="ORF">SAMN05443572_104375</name>
</gene>
<accession>A0A511SYL8</accession>
<evidence type="ECO:0000313" key="6">
    <source>
        <dbReference type="Proteomes" id="UP000321514"/>
    </source>
</evidence>
<dbReference type="GO" id="GO:0016491">
    <property type="term" value="F:oxidoreductase activity"/>
    <property type="evidence" value="ECO:0007669"/>
    <property type="project" value="UniProtKB-KW"/>
</dbReference>
<keyword evidence="5" id="KW-1185">Reference proteome</keyword>
<evidence type="ECO:0000256" key="1">
    <source>
        <dbReference type="ARBA" id="ARBA00023002"/>
    </source>
</evidence>
<sequence>MTTTNRIDTLSRYHLLGRSGLRVSPLALGAMTFGTEWGWGSPKDTAHRLLARYLEAGGNFIDTADGYTGGTSEEIIGDYFARNGGRDSAVIATKFTINTIPGDPNAGGNGRKNLRRSLEASLRRLKTDYVDLYWLHAWDGITPLEEVMSTMTDLVRSGKVRYIGLSDVPAWYFARAQTLAEKEGWERVAALQLEYSLVERNIEREHIPAALQLGASITPWSPLASGLLSGKYTRERGVVKGDGRVAAIQGGGNPGFEKLFTDRNWGIVEALLEVARELDRPPAQVALAWVTRRPGVASTIIGATKPEQLEANLRALDVVIPEAQAAKLEAASRPELVHPYHFFENEFFTSGMFTGGTSVRAEPTWFRPAAR</sequence>
<dbReference type="PANTHER" id="PTHR43364">
    <property type="entry name" value="NADH-SPECIFIC METHYLGLYOXAL REDUCTASE-RELATED"/>
    <property type="match status" value="1"/>
</dbReference>
<protein>
    <submittedName>
        <fullName evidence="3">Aldo/keto reductase</fullName>
    </submittedName>
    <submittedName>
        <fullName evidence="4">Predicted oxidoreductase</fullName>
    </submittedName>
</protein>
<dbReference type="RefSeq" id="WP_074953656.1">
    <property type="nucleotide sequence ID" value="NZ_BJXR01000020.1"/>
</dbReference>